<evidence type="ECO:0000313" key="6">
    <source>
        <dbReference type="EMBL" id="KAK4133904.1"/>
    </source>
</evidence>
<keyword evidence="7" id="KW-1185">Reference proteome</keyword>
<organism evidence="6 7">
    <name type="scientific">Trichocladium antarcticum</name>
    <dbReference type="NCBI Taxonomy" id="1450529"/>
    <lineage>
        <taxon>Eukaryota</taxon>
        <taxon>Fungi</taxon>
        <taxon>Dikarya</taxon>
        <taxon>Ascomycota</taxon>
        <taxon>Pezizomycotina</taxon>
        <taxon>Sordariomycetes</taxon>
        <taxon>Sordariomycetidae</taxon>
        <taxon>Sordariales</taxon>
        <taxon>Chaetomiaceae</taxon>
        <taxon>Trichocladium</taxon>
    </lineage>
</organism>
<dbReference type="AlphaFoldDB" id="A0AAN6UJK4"/>
<name>A0AAN6UJK4_9PEZI</name>
<feature type="signal peptide" evidence="3">
    <location>
        <begin position="1"/>
        <end position="19"/>
    </location>
</feature>
<reference evidence="6" key="2">
    <citation type="submission" date="2023-05" db="EMBL/GenBank/DDBJ databases">
        <authorList>
            <consortium name="Lawrence Berkeley National Laboratory"/>
            <person name="Steindorff A."/>
            <person name="Hensen N."/>
            <person name="Bonometti L."/>
            <person name="Westerberg I."/>
            <person name="Brannstrom I.O."/>
            <person name="Guillou S."/>
            <person name="Cros-Aarteil S."/>
            <person name="Calhoun S."/>
            <person name="Haridas S."/>
            <person name="Kuo A."/>
            <person name="Mondo S."/>
            <person name="Pangilinan J."/>
            <person name="Riley R."/>
            <person name="Labutti K."/>
            <person name="Andreopoulos B."/>
            <person name="Lipzen A."/>
            <person name="Chen C."/>
            <person name="Yanf M."/>
            <person name="Daum C."/>
            <person name="Ng V."/>
            <person name="Clum A."/>
            <person name="Ohm R."/>
            <person name="Martin F."/>
            <person name="Silar P."/>
            <person name="Natvig D."/>
            <person name="Lalanne C."/>
            <person name="Gautier V."/>
            <person name="Ament-Velasquez S.L."/>
            <person name="Kruys A."/>
            <person name="Hutchinson M.I."/>
            <person name="Powell A.J."/>
            <person name="Barry K."/>
            <person name="Miller A.N."/>
            <person name="Grigoriev I.V."/>
            <person name="Debuchy R."/>
            <person name="Gladieux P."/>
            <person name="Thoren M.H."/>
            <person name="Johannesson H."/>
        </authorList>
    </citation>
    <scope>NUCLEOTIDE SEQUENCE</scope>
    <source>
        <strain evidence="6">CBS 123565</strain>
    </source>
</reference>
<dbReference type="Pfam" id="PF00264">
    <property type="entry name" value="Tyrosinase"/>
    <property type="match status" value="1"/>
</dbReference>
<comment type="caution">
    <text evidence="6">The sequence shown here is derived from an EMBL/GenBank/DDBJ whole genome shotgun (WGS) entry which is preliminary data.</text>
</comment>
<evidence type="ECO:0000259" key="5">
    <source>
        <dbReference type="PROSITE" id="PS00498"/>
    </source>
</evidence>
<feature type="domain" description="Tyrosinase copper-binding" evidence="4">
    <location>
        <begin position="120"/>
        <end position="137"/>
    </location>
</feature>
<sequence>MRLLALLAGALPLLTLISAAPESRPDPEAVAARRIDKLQRQYQTHILDTIKPRTTGCTTKTILRRKEWHDLSRRERLAYIAAVRCLAALPARTPRSAVPGVRSRYDDFVAAHLALTPLVHFSGRFLPFHRQYVHLYERALRAECGYRGAQPYWDWTRSWRDLRGAGVFSGAPWSMGSDGVSVAGREPTVVQLPGGLAIAIPPGTGGGCVERGPFREGRFEVHLGPVGLSPQGPEGGLGFNPRCLTRDLNLFFSGDGRPSNVSRLLDGCADVGCLNVQMDGAVGARGVHTSGHFSIGGVELDVFVSPSDPMFWLHHAQIDRVWSIWQGQDLEGRTNQLWGTETAANVPPSPNVTLETPIGFGVLAGPVPIGDIVSTVDKDLCYIYV</sequence>
<evidence type="ECO:0000256" key="2">
    <source>
        <dbReference type="ARBA" id="ARBA00023002"/>
    </source>
</evidence>
<feature type="chain" id="PRO_5042989695" evidence="3">
    <location>
        <begin position="20"/>
        <end position="385"/>
    </location>
</feature>
<dbReference type="Gene3D" id="1.10.1280.10">
    <property type="entry name" value="Di-copper center containing domain from catechol oxidase"/>
    <property type="match status" value="1"/>
</dbReference>
<evidence type="ECO:0000313" key="7">
    <source>
        <dbReference type="Proteomes" id="UP001304895"/>
    </source>
</evidence>
<dbReference type="EMBL" id="MU853410">
    <property type="protein sequence ID" value="KAK4133904.1"/>
    <property type="molecule type" value="Genomic_DNA"/>
</dbReference>
<dbReference type="InterPro" id="IPR002227">
    <property type="entry name" value="Tyrosinase_Cu-bd"/>
</dbReference>
<dbReference type="PROSITE" id="PS00498">
    <property type="entry name" value="TYROSINASE_2"/>
    <property type="match status" value="1"/>
</dbReference>
<evidence type="ECO:0000259" key="4">
    <source>
        <dbReference type="PROSITE" id="PS00497"/>
    </source>
</evidence>
<dbReference type="PROSITE" id="PS00497">
    <property type="entry name" value="TYROSINASE_1"/>
    <property type="match status" value="1"/>
</dbReference>
<evidence type="ECO:0000256" key="1">
    <source>
        <dbReference type="ARBA" id="ARBA00022723"/>
    </source>
</evidence>
<keyword evidence="1" id="KW-0479">Metal-binding</keyword>
<dbReference type="Proteomes" id="UP001304895">
    <property type="component" value="Unassembled WGS sequence"/>
</dbReference>
<dbReference type="InterPro" id="IPR008922">
    <property type="entry name" value="Di-copper_centre_dom_sf"/>
</dbReference>
<gene>
    <name evidence="6" type="ORF">BT67DRAFT_449978</name>
</gene>
<dbReference type="PRINTS" id="PR00092">
    <property type="entry name" value="TYROSINASE"/>
</dbReference>
<dbReference type="SUPFAM" id="SSF48056">
    <property type="entry name" value="Di-copper centre-containing domain"/>
    <property type="match status" value="1"/>
</dbReference>
<dbReference type="InterPro" id="IPR050316">
    <property type="entry name" value="Tyrosinase/Hemocyanin"/>
</dbReference>
<feature type="domain" description="Tyrosinase copper-binding" evidence="5">
    <location>
        <begin position="308"/>
        <end position="319"/>
    </location>
</feature>
<keyword evidence="3" id="KW-0732">Signal</keyword>
<keyword evidence="2" id="KW-0560">Oxidoreductase</keyword>
<evidence type="ECO:0000256" key="3">
    <source>
        <dbReference type="SAM" id="SignalP"/>
    </source>
</evidence>
<proteinExistence type="predicted"/>
<dbReference type="PANTHER" id="PTHR11474">
    <property type="entry name" value="TYROSINASE FAMILY MEMBER"/>
    <property type="match status" value="1"/>
</dbReference>
<dbReference type="GO" id="GO:0016491">
    <property type="term" value="F:oxidoreductase activity"/>
    <property type="evidence" value="ECO:0007669"/>
    <property type="project" value="UniProtKB-KW"/>
</dbReference>
<accession>A0AAN6UJK4</accession>
<reference evidence="6" key="1">
    <citation type="journal article" date="2023" name="Mol. Phylogenet. Evol.">
        <title>Genome-scale phylogeny and comparative genomics of the fungal order Sordariales.</title>
        <authorList>
            <person name="Hensen N."/>
            <person name="Bonometti L."/>
            <person name="Westerberg I."/>
            <person name="Brannstrom I.O."/>
            <person name="Guillou S."/>
            <person name="Cros-Aarteil S."/>
            <person name="Calhoun S."/>
            <person name="Haridas S."/>
            <person name="Kuo A."/>
            <person name="Mondo S."/>
            <person name="Pangilinan J."/>
            <person name="Riley R."/>
            <person name="LaButti K."/>
            <person name="Andreopoulos B."/>
            <person name="Lipzen A."/>
            <person name="Chen C."/>
            <person name="Yan M."/>
            <person name="Daum C."/>
            <person name="Ng V."/>
            <person name="Clum A."/>
            <person name="Steindorff A."/>
            <person name="Ohm R.A."/>
            <person name="Martin F."/>
            <person name="Silar P."/>
            <person name="Natvig D.O."/>
            <person name="Lalanne C."/>
            <person name="Gautier V."/>
            <person name="Ament-Velasquez S.L."/>
            <person name="Kruys A."/>
            <person name="Hutchinson M.I."/>
            <person name="Powell A.J."/>
            <person name="Barry K."/>
            <person name="Miller A.N."/>
            <person name="Grigoriev I.V."/>
            <person name="Debuchy R."/>
            <person name="Gladieux P."/>
            <person name="Hiltunen Thoren M."/>
            <person name="Johannesson H."/>
        </authorList>
    </citation>
    <scope>NUCLEOTIDE SEQUENCE</scope>
    <source>
        <strain evidence="6">CBS 123565</strain>
    </source>
</reference>
<protein>
    <submittedName>
        <fullName evidence="6">Di-copper centre-containing protein</fullName>
    </submittedName>
</protein>
<dbReference type="GO" id="GO:0046872">
    <property type="term" value="F:metal ion binding"/>
    <property type="evidence" value="ECO:0007669"/>
    <property type="project" value="UniProtKB-KW"/>
</dbReference>
<dbReference type="PANTHER" id="PTHR11474:SF125">
    <property type="entry name" value="N-ACETYL-6-HYDROXYTRYPTOPHAN OXIDASE IVOB-RELATED"/>
    <property type="match status" value="1"/>
</dbReference>